<name>A0A7X0XEL3_9LIST</name>
<organism evidence="1 2">
    <name type="scientific">Listeria booriae</name>
    <dbReference type="NCBI Taxonomy" id="1552123"/>
    <lineage>
        <taxon>Bacteria</taxon>
        <taxon>Bacillati</taxon>
        <taxon>Bacillota</taxon>
        <taxon>Bacilli</taxon>
        <taxon>Bacillales</taxon>
        <taxon>Listeriaceae</taxon>
        <taxon>Listeria</taxon>
    </lineage>
</organism>
<sequence>MHAAVGGGSNYSSMDVIALEKTDRFLEIGDLPEAFQYIIEEEATTFFLYPKLLKQFKEVIQRKQLHPFFDQLSKEEQQFIWAIYGPNRVFSNERLCEKLCITQEQRRKQVRIIRYRMYSFLTRND</sequence>
<comment type="caution">
    <text evidence="1">The sequence shown here is derived from an EMBL/GenBank/DDBJ whole genome shotgun (WGS) entry which is preliminary data.</text>
</comment>
<reference evidence="1 2" key="1">
    <citation type="submission" date="2020-03" db="EMBL/GenBank/DDBJ databases">
        <title>Soil Listeria distribution.</title>
        <authorList>
            <person name="Liao J."/>
            <person name="Wiedmann M."/>
        </authorList>
    </citation>
    <scope>NUCLEOTIDE SEQUENCE [LARGE SCALE GENOMIC DNA]</scope>
    <source>
        <strain evidence="1 2">FSL L7-1547</strain>
    </source>
</reference>
<dbReference type="EMBL" id="JAASTX010000018">
    <property type="protein sequence ID" value="MBC1492773.1"/>
    <property type="molecule type" value="Genomic_DNA"/>
</dbReference>
<evidence type="ECO:0000313" key="2">
    <source>
        <dbReference type="Proteomes" id="UP000533953"/>
    </source>
</evidence>
<protein>
    <submittedName>
        <fullName evidence="1">Uncharacterized protein</fullName>
    </submittedName>
</protein>
<dbReference type="RefSeq" id="WP_185417974.1">
    <property type="nucleotide sequence ID" value="NZ_JAASTX010000018.1"/>
</dbReference>
<evidence type="ECO:0000313" key="1">
    <source>
        <dbReference type="EMBL" id="MBC1492773.1"/>
    </source>
</evidence>
<proteinExistence type="predicted"/>
<accession>A0A7X0XEL3</accession>
<dbReference type="AlphaFoldDB" id="A0A7X0XEL3"/>
<gene>
    <name evidence="1" type="ORF">HCI99_13195</name>
</gene>
<dbReference type="Proteomes" id="UP000533953">
    <property type="component" value="Unassembled WGS sequence"/>
</dbReference>